<accession>A0A7K4MPF9</accession>
<sequence>MSESIQSFIKTGYKNLSESQNGILHTSREIMNVIGNNALSSFNRLAKEKAYSLYNIEKEDRNIYNEIKFMEAGGNYPKHDESLNKILSVVIYLNPIGRSDSLGTKIYNSEKKYHSTVEWVPNRAMIFMRRSVVSWHSYDNLTSDIRVTCNHFLIDKNISSSESTK</sequence>
<dbReference type="Gene3D" id="2.60.120.620">
    <property type="entry name" value="q2cbj1_9rhob like domain"/>
    <property type="match status" value="1"/>
</dbReference>
<reference evidence="1 2" key="1">
    <citation type="journal article" date="2019" name="Environ. Microbiol.">
        <title>Genomics insights into ecotype formation of ammonia-oxidizing archaea in the deep ocean.</title>
        <authorList>
            <person name="Wang Y."/>
            <person name="Huang J.M."/>
            <person name="Cui G.J."/>
            <person name="Nunoura T."/>
            <person name="Takaki Y."/>
            <person name="Li W.L."/>
            <person name="Li J."/>
            <person name="Gao Z.M."/>
            <person name="Takai K."/>
            <person name="Zhang A.Q."/>
            <person name="Stepanauskas R."/>
        </authorList>
    </citation>
    <scope>NUCLEOTIDE SEQUENCE [LARGE SCALE GENOMIC DNA]</scope>
    <source>
        <strain evidence="1 2">L15b</strain>
    </source>
</reference>
<dbReference type="Proteomes" id="UP000523105">
    <property type="component" value="Unassembled WGS sequence"/>
</dbReference>
<proteinExistence type="predicted"/>
<dbReference type="AlphaFoldDB" id="A0A7K4MPF9"/>
<comment type="caution">
    <text evidence="1">The sequence shown here is derived from an EMBL/GenBank/DDBJ whole genome shotgun (WGS) entry which is preliminary data.</text>
</comment>
<dbReference type="EMBL" id="JACASV010000025">
    <property type="protein sequence ID" value="NWJ43433.1"/>
    <property type="molecule type" value="Genomic_DNA"/>
</dbReference>
<protein>
    <submittedName>
        <fullName evidence="1">2OG-Fe(II) oxygenase</fullName>
    </submittedName>
</protein>
<evidence type="ECO:0000313" key="2">
    <source>
        <dbReference type="Proteomes" id="UP000523105"/>
    </source>
</evidence>
<name>A0A7K4MPF9_9ARCH</name>
<gene>
    <name evidence="1" type="ORF">HX837_04400</name>
</gene>
<organism evidence="1 2">
    <name type="scientific">Marine Group I thaumarchaeote</name>
    <dbReference type="NCBI Taxonomy" id="2511932"/>
    <lineage>
        <taxon>Archaea</taxon>
        <taxon>Nitrososphaerota</taxon>
        <taxon>Marine Group I</taxon>
    </lineage>
</organism>
<evidence type="ECO:0000313" key="1">
    <source>
        <dbReference type="EMBL" id="NWJ43433.1"/>
    </source>
</evidence>